<dbReference type="InterPro" id="IPR003607">
    <property type="entry name" value="HD/PDEase_dom"/>
</dbReference>
<keyword evidence="4" id="KW-0378">Hydrolase</keyword>
<feature type="domain" description="HD-GYP" evidence="3">
    <location>
        <begin position="354"/>
        <end position="546"/>
    </location>
</feature>
<dbReference type="InterPro" id="IPR007892">
    <property type="entry name" value="CHASE4"/>
</dbReference>
<dbReference type="InterPro" id="IPR006675">
    <property type="entry name" value="HDIG_dom"/>
</dbReference>
<feature type="domain" description="HAMP" evidence="2">
    <location>
        <begin position="285"/>
        <end position="338"/>
    </location>
</feature>
<sequence length="546" mass="61590">MTIRQKTLANIAFTFFSLVTVLFLFSSLQAIREGENLDRSNLLKDLVRVRLALEEEARELNRTAADWAFWDDTYDFLRDFGADYIADNLEPSSLSALRVHDFLLFDPSGHLLLSRSVDPEEVRPLPLLPGLDALGGPGQPFHLSRVPREGIKGLLQVSGGTILAAARPILNSQGQGTLRGVLVLVRRLDSLALQHLRERTQVHFDLLPLGPHIAPPAARFESQGEDAHRGFVPLEDLTGNPSLWISATQHKAHVLLAKRNLTHMALVFLVASLFLGTVAAWGMERILIHRLQRFQEELRVIGDTENPAGRVTEEGDDELGDLARRINRTLASLEESQLAKRLTDRALRSAHQELSEAYDKTLEGWSFAMDLRDKETEGHTLRVTERTLALARHLGFPEEEQAHLRRGALLHDIGKLGIPDRILLKEGPLTEEEWAIMRQHPVLAYEMLSPIRYLHPALSIPYCHHERWDGTGYPQGISGEQIPRSARLFAVVDIWDALSSDRPYRAAWPQERVYEHLRSLRGTHLDPQGVDAFFETFPLEAESRPS</sequence>
<feature type="transmembrane region" description="Helical" evidence="1">
    <location>
        <begin position="261"/>
        <end position="283"/>
    </location>
</feature>
<evidence type="ECO:0000259" key="2">
    <source>
        <dbReference type="PROSITE" id="PS50885"/>
    </source>
</evidence>
<evidence type="ECO:0000313" key="4">
    <source>
        <dbReference type="EMBL" id="EFQ22865.1"/>
    </source>
</evidence>
<dbReference type="SMART" id="SM00304">
    <property type="entry name" value="HAMP"/>
    <property type="match status" value="1"/>
</dbReference>
<dbReference type="HOGENOM" id="CLU_496882_0_0_0"/>
<dbReference type="PROSITE" id="PS50885">
    <property type="entry name" value="HAMP"/>
    <property type="match status" value="1"/>
</dbReference>
<dbReference type="CDD" id="cd00077">
    <property type="entry name" value="HDc"/>
    <property type="match status" value="1"/>
</dbReference>
<dbReference type="Pfam" id="PF05228">
    <property type="entry name" value="CHASE4"/>
    <property type="match status" value="1"/>
</dbReference>
<dbReference type="Gene3D" id="6.10.340.10">
    <property type="match status" value="1"/>
</dbReference>
<dbReference type="GO" id="GO:0016787">
    <property type="term" value="F:hydrolase activity"/>
    <property type="evidence" value="ECO:0007669"/>
    <property type="project" value="UniProtKB-KW"/>
</dbReference>
<dbReference type="NCBIfam" id="TIGR00277">
    <property type="entry name" value="HDIG"/>
    <property type="match status" value="1"/>
</dbReference>
<dbReference type="SUPFAM" id="SSF109604">
    <property type="entry name" value="HD-domain/PDEase-like"/>
    <property type="match status" value="1"/>
</dbReference>
<dbReference type="InterPro" id="IPR037522">
    <property type="entry name" value="HD_GYP_dom"/>
</dbReference>
<dbReference type="PaxDb" id="584708-Apau_0431"/>
<dbReference type="PANTHER" id="PTHR45228:SF1">
    <property type="entry name" value="CYCLIC DI-GMP PHOSPHODIESTERASE TM_0186"/>
    <property type="match status" value="1"/>
</dbReference>
<protein>
    <submittedName>
        <fullName evidence="4">Metal dependent phosphohydrolase</fullName>
    </submittedName>
</protein>
<dbReference type="GO" id="GO:0016020">
    <property type="term" value="C:membrane"/>
    <property type="evidence" value="ECO:0007669"/>
    <property type="project" value="InterPro"/>
</dbReference>
<proteinExistence type="predicted"/>
<dbReference type="STRING" id="584708.Apau_0431"/>
<gene>
    <name evidence="4" type="ORF">Apau_0431</name>
</gene>
<dbReference type="PROSITE" id="PS51832">
    <property type="entry name" value="HD_GYP"/>
    <property type="match status" value="1"/>
</dbReference>
<evidence type="ECO:0000259" key="3">
    <source>
        <dbReference type="PROSITE" id="PS51832"/>
    </source>
</evidence>
<keyword evidence="1" id="KW-0812">Transmembrane</keyword>
<keyword evidence="5" id="KW-1185">Reference proteome</keyword>
<keyword evidence="1" id="KW-1133">Transmembrane helix</keyword>
<dbReference type="InterPro" id="IPR003660">
    <property type="entry name" value="HAMP_dom"/>
</dbReference>
<dbReference type="AlphaFoldDB" id="E3CZH3"/>
<evidence type="ECO:0000313" key="5">
    <source>
        <dbReference type="Proteomes" id="UP000005096"/>
    </source>
</evidence>
<keyword evidence="1" id="KW-0472">Membrane</keyword>
<organism evidence="4 5">
    <name type="scientific">Aminomonas paucivorans DSM 12260</name>
    <dbReference type="NCBI Taxonomy" id="584708"/>
    <lineage>
        <taxon>Bacteria</taxon>
        <taxon>Thermotogati</taxon>
        <taxon>Synergistota</taxon>
        <taxon>Synergistia</taxon>
        <taxon>Synergistales</taxon>
        <taxon>Synergistaceae</taxon>
        <taxon>Aminomonas</taxon>
    </lineage>
</organism>
<name>E3CZH3_9BACT</name>
<dbReference type="Gene3D" id="1.10.3210.10">
    <property type="entry name" value="Hypothetical protein af1432"/>
    <property type="match status" value="1"/>
</dbReference>
<dbReference type="PANTHER" id="PTHR45228">
    <property type="entry name" value="CYCLIC DI-GMP PHOSPHODIESTERASE TM_0186-RELATED"/>
    <property type="match status" value="1"/>
</dbReference>
<dbReference type="InterPro" id="IPR052020">
    <property type="entry name" value="Cyclic_di-GMP/3'3'-cGAMP_PDE"/>
</dbReference>
<dbReference type="SMART" id="SM00471">
    <property type="entry name" value="HDc"/>
    <property type="match status" value="1"/>
</dbReference>
<reference evidence="4 5" key="1">
    <citation type="journal article" date="2010" name="Stand. Genomic Sci.">
        <title>Non-contiguous finished genome sequence of Aminomonas paucivorans type strain (GLU-3).</title>
        <authorList>
            <person name="Pitluck S."/>
            <person name="Yasawong M."/>
            <person name="Held B."/>
            <person name="Lapidus A."/>
            <person name="Nolan M."/>
            <person name="Copeland A."/>
            <person name="Lucas S."/>
            <person name="Del Rio T.G."/>
            <person name="Tice H."/>
            <person name="Cheng J.F."/>
            <person name="Chertkov O."/>
            <person name="Goodwin L."/>
            <person name="Tapia R."/>
            <person name="Han C."/>
            <person name="Liolios K."/>
            <person name="Ivanova N."/>
            <person name="Mavromatis K."/>
            <person name="Ovchinnikova G."/>
            <person name="Pati A."/>
            <person name="Chen A."/>
            <person name="Palaniappan K."/>
            <person name="Land M."/>
            <person name="Hauser L."/>
            <person name="Chang Y.J."/>
            <person name="Jeffries C.D."/>
            <person name="Pukall R."/>
            <person name="Spring S."/>
            <person name="Rohde M."/>
            <person name="Sikorski J."/>
            <person name="Goker M."/>
            <person name="Woyke T."/>
            <person name="Bristow J."/>
            <person name="Eisen J.A."/>
            <person name="Markowitz V."/>
            <person name="Hugenholtz P."/>
            <person name="Kyrpides N.C."/>
            <person name="Klenk H.P."/>
        </authorList>
    </citation>
    <scope>NUCLEOTIDE SEQUENCE [LARGE SCALE GENOMIC DNA]</scope>
    <source>
        <strain evidence="4 5">DSM 12260</strain>
    </source>
</reference>
<accession>E3CZH3</accession>
<evidence type="ECO:0000256" key="1">
    <source>
        <dbReference type="SAM" id="Phobius"/>
    </source>
</evidence>
<dbReference type="EMBL" id="CM001022">
    <property type="protein sequence ID" value="EFQ22865.1"/>
    <property type="molecule type" value="Genomic_DNA"/>
</dbReference>
<dbReference type="eggNOG" id="COG3437">
    <property type="taxonomic scope" value="Bacteria"/>
</dbReference>
<dbReference type="RefSeq" id="WP_006300015.1">
    <property type="nucleotide sequence ID" value="NZ_CM001022.1"/>
</dbReference>
<dbReference type="Pfam" id="PF13487">
    <property type="entry name" value="HD_5"/>
    <property type="match status" value="1"/>
</dbReference>
<dbReference type="Proteomes" id="UP000005096">
    <property type="component" value="Chromosome"/>
</dbReference>
<dbReference type="GO" id="GO:0007165">
    <property type="term" value="P:signal transduction"/>
    <property type="evidence" value="ECO:0007669"/>
    <property type="project" value="InterPro"/>
</dbReference>